<dbReference type="PANTHER" id="PTHR47955:SF8">
    <property type="entry name" value="CYTOCHROME P450 71D11-LIKE"/>
    <property type="match status" value="1"/>
</dbReference>
<sequence>MEFCLSFPEWATMSVITFSFLFLIRNIIGTKNSTPKLPPGPWRLPLIGHMHHIIGSLPHQKMRDLAKKHGPVMHLQLGELTNIIISSPEAAEQVLRTHDIIFASRPQMSAAKSISYNFKNITFSPYGDYWRQLRKIATLELLTAKRVQSFRSIREEETSKLVELISTTEPGSAINFTRMITSLTYSITSRAAFGKIWEGEDVFTASFEKIFGEIGKGITISDAFPSVKWLQPFDTVDKRCEVLHQQLDEVVNRILNEHRSARKGLLVESMDPQKDHLVDVLLNLQEKENLEFPLSDVSIKAIIMDAFVAGIGTSATIMEWAMSELMKNPKVMEKAQAEVRQKYDTKGRVDEANLHELSYIKMVIKETFRLHPALPLLVPRECRERCVIDGYDIPVNSKIMVNTWAMGRDPKYWGEDADEFKPERFVGSPIDFKGNNNFEFLPFGGGRRSCPGMLFGLAAIELPMAKLLFHFDWELDRVKPEDLDMSEEIGVTNKRKSNLQIIPTPYLPPIPSTN</sequence>
<keyword evidence="4 11" id="KW-0479">Metal-binding</keyword>
<keyword evidence="7 12" id="KW-0503">Monooxygenase</keyword>
<dbReference type="FunFam" id="1.10.630.10:FF:000043">
    <property type="entry name" value="Cytochrome P450 99A2"/>
    <property type="match status" value="1"/>
</dbReference>
<dbReference type="Gene3D" id="1.10.630.10">
    <property type="entry name" value="Cytochrome P450"/>
    <property type="match status" value="1"/>
</dbReference>
<evidence type="ECO:0000313" key="13">
    <source>
        <dbReference type="EMBL" id="UXF47971.1"/>
    </source>
</evidence>
<organism evidence="13">
    <name type="scientific">Euphorbia poissonii</name>
    <dbReference type="NCBI Taxonomy" id="212962"/>
    <lineage>
        <taxon>Eukaryota</taxon>
        <taxon>Viridiplantae</taxon>
        <taxon>Streptophyta</taxon>
        <taxon>Embryophyta</taxon>
        <taxon>Tracheophyta</taxon>
        <taxon>Spermatophyta</taxon>
        <taxon>Magnoliopsida</taxon>
        <taxon>eudicotyledons</taxon>
        <taxon>Gunneridae</taxon>
        <taxon>Pentapetalae</taxon>
        <taxon>rosids</taxon>
        <taxon>fabids</taxon>
        <taxon>Malpighiales</taxon>
        <taxon>Euphorbiaceae</taxon>
        <taxon>Euphorbioideae</taxon>
        <taxon>Euphorbieae</taxon>
        <taxon>Euphorbia</taxon>
        <taxon>Euphorbia subgen. Euphorbia</taxon>
        <taxon>Euphorbia sect. Euphorbia</taxon>
    </lineage>
</organism>
<feature type="binding site" description="axial binding residue" evidence="11">
    <location>
        <position position="450"/>
    </location>
    <ligand>
        <name>heme</name>
        <dbReference type="ChEBI" id="CHEBI:30413"/>
    </ligand>
    <ligandPart>
        <name>Fe</name>
        <dbReference type="ChEBI" id="CHEBI:18248"/>
    </ligandPart>
</feature>
<dbReference type="InterPro" id="IPR001128">
    <property type="entry name" value="Cyt_P450"/>
</dbReference>
<dbReference type="Pfam" id="PF00067">
    <property type="entry name" value="p450"/>
    <property type="match status" value="1"/>
</dbReference>
<keyword evidence="3 11" id="KW-0349">Heme</keyword>
<evidence type="ECO:0000256" key="12">
    <source>
        <dbReference type="RuleBase" id="RU000461"/>
    </source>
</evidence>
<name>A0A977LGA3_9ROSI</name>
<evidence type="ECO:0000256" key="4">
    <source>
        <dbReference type="ARBA" id="ARBA00022723"/>
    </source>
</evidence>
<evidence type="ECO:0000256" key="10">
    <source>
        <dbReference type="ARBA" id="ARBA00077882"/>
    </source>
</evidence>
<evidence type="ECO:0000256" key="3">
    <source>
        <dbReference type="ARBA" id="ARBA00022617"/>
    </source>
</evidence>
<protein>
    <recommendedName>
        <fullName evidence="10">4,5,8-trihydroxycasbene synthase</fullName>
    </recommendedName>
    <alternativeName>
        <fullName evidence="9">4,8-dihydroxycasbene synthase</fullName>
    </alternativeName>
</protein>
<accession>A0A977LGA3</accession>
<keyword evidence="5 12" id="KW-0560">Oxidoreductase</keyword>
<evidence type="ECO:0000256" key="8">
    <source>
        <dbReference type="ARBA" id="ARBA00051605"/>
    </source>
</evidence>
<dbReference type="GO" id="GO:0005506">
    <property type="term" value="F:iron ion binding"/>
    <property type="evidence" value="ECO:0007669"/>
    <property type="project" value="InterPro"/>
</dbReference>
<dbReference type="CDD" id="cd11072">
    <property type="entry name" value="CYP71-like"/>
    <property type="match status" value="1"/>
</dbReference>
<comment type="cofactor">
    <cofactor evidence="1 11">
        <name>heme</name>
        <dbReference type="ChEBI" id="CHEBI:30413"/>
    </cofactor>
</comment>
<dbReference type="EMBL" id="MZ485356">
    <property type="protein sequence ID" value="UXF47971.1"/>
    <property type="molecule type" value="mRNA"/>
</dbReference>
<evidence type="ECO:0000256" key="7">
    <source>
        <dbReference type="ARBA" id="ARBA00023033"/>
    </source>
</evidence>
<dbReference type="InterPro" id="IPR017972">
    <property type="entry name" value="Cyt_P450_CS"/>
</dbReference>
<reference evidence="13" key="1">
    <citation type="submission" date="2021-06" db="EMBL/GenBank/DDBJ databases">
        <authorList>
            <person name="Bhat W.W."/>
            <person name="Johnson S."/>
            <person name="Hamberger B."/>
            <person name="Lau K."/>
            <person name="Buell R."/>
            <person name="Matsumoto S."/>
        </authorList>
    </citation>
    <scope>NUCLEOTIDE SEQUENCE</scope>
</reference>
<evidence type="ECO:0000256" key="11">
    <source>
        <dbReference type="PIRSR" id="PIRSR602401-1"/>
    </source>
</evidence>
<dbReference type="AlphaFoldDB" id="A0A977LGA3"/>
<dbReference type="PRINTS" id="PR00385">
    <property type="entry name" value="P450"/>
</dbReference>
<evidence type="ECO:0000256" key="5">
    <source>
        <dbReference type="ARBA" id="ARBA00023002"/>
    </source>
</evidence>
<dbReference type="SUPFAM" id="SSF48264">
    <property type="entry name" value="Cytochrome P450"/>
    <property type="match status" value="1"/>
</dbReference>
<evidence type="ECO:0000256" key="1">
    <source>
        <dbReference type="ARBA" id="ARBA00001971"/>
    </source>
</evidence>
<evidence type="ECO:0000256" key="2">
    <source>
        <dbReference type="ARBA" id="ARBA00010617"/>
    </source>
</evidence>
<dbReference type="PRINTS" id="PR00463">
    <property type="entry name" value="EP450I"/>
</dbReference>
<evidence type="ECO:0000256" key="9">
    <source>
        <dbReference type="ARBA" id="ARBA00077108"/>
    </source>
</evidence>
<dbReference type="GO" id="GO:0004497">
    <property type="term" value="F:monooxygenase activity"/>
    <property type="evidence" value="ECO:0007669"/>
    <property type="project" value="UniProtKB-KW"/>
</dbReference>
<dbReference type="InterPro" id="IPR002401">
    <property type="entry name" value="Cyt_P450_E_grp-I"/>
</dbReference>
<comment type="similarity">
    <text evidence="2 12">Belongs to the cytochrome P450 family.</text>
</comment>
<dbReference type="PANTHER" id="PTHR47955">
    <property type="entry name" value="CYTOCHROME P450 FAMILY 71 PROTEIN"/>
    <property type="match status" value="1"/>
</dbReference>
<keyword evidence="6 11" id="KW-0408">Iron</keyword>
<dbReference type="PROSITE" id="PS00086">
    <property type="entry name" value="CYTOCHROME_P450"/>
    <property type="match status" value="1"/>
</dbReference>
<evidence type="ECO:0000256" key="6">
    <source>
        <dbReference type="ARBA" id="ARBA00023004"/>
    </source>
</evidence>
<proteinExistence type="evidence at transcript level"/>
<dbReference type="GO" id="GO:0020037">
    <property type="term" value="F:heme binding"/>
    <property type="evidence" value="ECO:0007669"/>
    <property type="project" value="InterPro"/>
</dbReference>
<dbReference type="InterPro" id="IPR036396">
    <property type="entry name" value="Cyt_P450_sf"/>
</dbReference>
<comment type="catalytic activity">
    <reaction evidence="8">
        <text>4,8-dihydroxycasbene + reduced [NADPH--hemoprotein reductase] + O2 = 4,5,8-trihydroxycasbene + oxidized [NADPH--hemoprotein reductase] + H2O + H(+)</text>
        <dbReference type="Rhea" id="RHEA:67032"/>
        <dbReference type="Rhea" id="RHEA-COMP:11964"/>
        <dbReference type="Rhea" id="RHEA-COMP:11965"/>
        <dbReference type="ChEBI" id="CHEBI:15377"/>
        <dbReference type="ChEBI" id="CHEBI:15378"/>
        <dbReference type="ChEBI" id="CHEBI:15379"/>
        <dbReference type="ChEBI" id="CHEBI:57618"/>
        <dbReference type="ChEBI" id="CHEBI:58210"/>
        <dbReference type="ChEBI" id="CHEBI:157601"/>
        <dbReference type="ChEBI" id="CHEBI:157602"/>
    </reaction>
    <physiologicalReaction direction="left-to-right" evidence="8">
        <dbReference type="Rhea" id="RHEA:67033"/>
    </physiologicalReaction>
</comment>
<dbReference type="GO" id="GO:0016705">
    <property type="term" value="F:oxidoreductase activity, acting on paired donors, with incorporation or reduction of molecular oxygen"/>
    <property type="evidence" value="ECO:0007669"/>
    <property type="project" value="InterPro"/>
</dbReference>